<evidence type="ECO:0000313" key="3">
    <source>
        <dbReference type="Proteomes" id="UP001233172"/>
    </source>
</evidence>
<accession>A0AAD8C2R3</accession>
<reference evidence="2" key="2">
    <citation type="submission" date="2023-04" db="EMBL/GenBank/DDBJ databases">
        <authorList>
            <person name="Bu L."/>
            <person name="Lu L."/>
            <person name="Laidemitt M.R."/>
            <person name="Zhang S.M."/>
            <person name="Mutuku M."/>
            <person name="Mkoji G."/>
            <person name="Steinauer M."/>
            <person name="Loker E.S."/>
        </authorList>
    </citation>
    <scope>NUCLEOTIDE SEQUENCE</scope>
    <source>
        <strain evidence="2">KasaAsao</strain>
        <tissue evidence="2">Whole Snail</tissue>
    </source>
</reference>
<proteinExistence type="predicted"/>
<reference evidence="2" key="1">
    <citation type="journal article" date="2023" name="PLoS Negl. Trop. Dis.">
        <title>A genome sequence for Biomphalaria pfeifferi, the major vector snail for the human-infecting parasite Schistosoma mansoni.</title>
        <authorList>
            <person name="Bu L."/>
            <person name="Lu L."/>
            <person name="Laidemitt M.R."/>
            <person name="Zhang S.M."/>
            <person name="Mutuku M."/>
            <person name="Mkoji G."/>
            <person name="Steinauer M."/>
            <person name="Loker E.S."/>
        </authorList>
    </citation>
    <scope>NUCLEOTIDE SEQUENCE</scope>
    <source>
        <strain evidence="2">KasaAsao</strain>
    </source>
</reference>
<keyword evidence="3" id="KW-1185">Reference proteome</keyword>
<keyword evidence="1" id="KW-0175">Coiled coil</keyword>
<feature type="coiled-coil region" evidence="1">
    <location>
        <begin position="140"/>
        <end position="188"/>
    </location>
</feature>
<comment type="caution">
    <text evidence="2">The sequence shown here is derived from an EMBL/GenBank/DDBJ whole genome shotgun (WGS) entry which is preliminary data.</text>
</comment>
<dbReference type="EMBL" id="JASAOG010000014">
    <property type="protein sequence ID" value="KAK0065218.1"/>
    <property type="molecule type" value="Genomic_DNA"/>
</dbReference>
<organism evidence="2 3">
    <name type="scientific">Biomphalaria pfeifferi</name>
    <name type="common">Bloodfluke planorb</name>
    <name type="synonym">Freshwater snail</name>
    <dbReference type="NCBI Taxonomy" id="112525"/>
    <lineage>
        <taxon>Eukaryota</taxon>
        <taxon>Metazoa</taxon>
        <taxon>Spiralia</taxon>
        <taxon>Lophotrochozoa</taxon>
        <taxon>Mollusca</taxon>
        <taxon>Gastropoda</taxon>
        <taxon>Heterobranchia</taxon>
        <taxon>Euthyneura</taxon>
        <taxon>Panpulmonata</taxon>
        <taxon>Hygrophila</taxon>
        <taxon>Lymnaeoidea</taxon>
        <taxon>Planorbidae</taxon>
        <taxon>Biomphalaria</taxon>
    </lineage>
</organism>
<feature type="non-terminal residue" evidence="2">
    <location>
        <position position="1"/>
    </location>
</feature>
<evidence type="ECO:0000256" key="1">
    <source>
        <dbReference type="SAM" id="Coils"/>
    </source>
</evidence>
<dbReference type="AlphaFoldDB" id="A0AAD8C2R3"/>
<dbReference type="Proteomes" id="UP001233172">
    <property type="component" value="Unassembled WGS sequence"/>
</dbReference>
<name>A0AAD8C2R3_BIOPF</name>
<gene>
    <name evidence="2" type="ORF">Bpfe_005244</name>
</gene>
<sequence>QNGVIATINKDQPVVTTKQESNFDMAKGELSDTKLQASYIDVSWSYIKSSESGNYFCGAHVMGPDGRSERLNEVLAFIVSNPTFDDLIKVIPTLLRQVDKEKVNILDNQQNIYSIKEDINSKQQNIVSIKDGLDTNRQNINIIKDDLETSRQSIKNYTEELNANKQSIANHNDELNTLRQIVNNIQGDLSIRIESIQSISSDMEYPAL</sequence>
<evidence type="ECO:0000313" key="2">
    <source>
        <dbReference type="EMBL" id="KAK0065218.1"/>
    </source>
</evidence>
<protein>
    <submittedName>
        <fullName evidence="2">Fibroleukin</fullName>
    </submittedName>
</protein>